<dbReference type="EMBL" id="JABEMB010000021">
    <property type="protein sequence ID" value="NNH04711.1"/>
    <property type="molecule type" value="Genomic_DNA"/>
</dbReference>
<comment type="caution">
    <text evidence="9">The sequence shown here is derived from an EMBL/GenBank/DDBJ whole genome shotgun (WGS) entry which is preliminary data.</text>
</comment>
<keyword evidence="4 7" id="KW-0812">Transmembrane</keyword>
<evidence type="ECO:0000256" key="6">
    <source>
        <dbReference type="ARBA" id="ARBA00023136"/>
    </source>
</evidence>
<evidence type="ECO:0000256" key="1">
    <source>
        <dbReference type="ARBA" id="ARBA00004651"/>
    </source>
</evidence>
<dbReference type="InterPro" id="IPR000515">
    <property type="entry name" value="MetI-like"/>
</dbReference>
<sequence>MTLFIVRRIGSALVTLVVVMFAVFFIFQVIGDPARRTLPVNATEAEVEEYRVATGLADPLLERLVRYLQGALRLDFGVSTTRGEPAMNVVLDALPRSLWLALVAFIITATVAVTLGVIAGLRVGRPLDRAIHSLSSVLASTPDFWTGLILVLVFAVTLGWFPTSGYGGLPYVVLPALALAIPPIGRVTAIVRESIRSVASEPYVLVATSKGLSRRTLVFSHIIRAGLVPIISVGGLELSRMAIGGVVVIESVFAWPGLGRLYLDAMRKYDLALVSATLFTATLTVLIINIVLDVVYAAVDPRVHLARIAGE</sequence>
<reference evidence="9 10" key="1">
    <citation type="submission" date="2020-05" db="EMBL/GenBank/DDBJ databases">
        <title>MicrobeNet Type strains.</title>
        <authorList>
            <person name="Nicholson A.C."/>
        </authorList>
    </citation>
    <scope>NUCLEOTIDE SEQUENCE [LARGE SCALE GENOMIC DNA]</scope>
    <source>
        <strain evidence="9 10">JCM 14282</strain>
    </source>
</reference>
<dbReference type="Pfam" id="PF19300">
    <property type="entry name" value="BPD_transp_1_N"/>
    <property type="match status" value="1"/>
</dbReference>
<evidence type="ECO:0000313" key="9">
    <source>
        <dbReference type="EMBL" id="NNH04711.1"/>
    </source>
</evidence>
<feature type="transmembrane region" description="Helical" evidence="7">
    <location>
        <begin position="144"/>
        <end position="162"/>
    </location>
</feature>
<dbReference type="SUPFAM" id="SSF161098">
    <property type="entry name" value="MetI-like"/>
    <property type="match status" value="1"/>
</dbReference>
<dbReference type="PANTHER" id="PTHR43163:SF6">
    <property type="entry name" value="DIPEPTIDE TRANSPORT SYSTEM PERMEASE PROTEIN DPPB-RELATED"/>
    <property type="match status" value="1"/>
</dbReference>
<dbReference type="InterPro" id="IPR045621">
    <property type="entry name" value="BPD_transp_1_N"/>
</dbReference>
<evidence type="ECO:0000259" key="8">
    <source>
        <dbReference type="PROSITE" id="PS50928"/>
    </source>
</evidence>
<keyword evidence="10" id="KW-1185">Reference proteome</keyword>
<dbReference type="InterPro" id="IPR035906">
    <property type="entry name" value="MetI-like_sf"/>
</dbReference>
<dbReference type="RefSeq" id="WP_167035979.1">
    <property type="nucleotide sequence ID" value="NZ_BAAANA010000001.1"/>
</dbReference>
<evidence type="ECO:0000256" key="2">
    <source>
        <dbReference type="ARBA" id="ARBA00022448"/>
    </source>
</evidence>
<gene>
    <name evidence="9" type="ORF">HLA99_12735</name>
</gene>
<dbReference type="PANTHER" id="PTHR43163">
    <property type="entry name" value="DIPEPTIDE TRANSPORT SYSTEM PERMEASE PROTEIN DPPB-RELATED"/>
    <property type="match status" value="1"/>
</dbReference>
<dbReference type="GO" id="GO:0071916">
    <property type="term" value="F:dipeptide transmembrane transporter activity"/>
    <property type="evidence" value="ECO:0007669"/>
    <property type="project" value="TreeGrafter"/>
</dbReference>
<protein>
    <submittedName>
        <fullName evidence="9">ABC transporter permease</fullName>
    </submittedName>
</protein>
<keyword evidence="5 7" id="KW-1133">Transmembrane helix</keyword>
<name>A0A7Y2M1E5_9MICO</name>
<evidence type="ECO:0000256" key="3">
    <source>
        <dbReference type="ARBA" id="ARBA00022475"/>
    </source>
</evidence>
<dbReference type="GO" id="GO:0005886">
    <property type="term" value="C:plasma membrane"/>
    <property type="evidence" value="ECO:0007669"/>
    <property type="project" value="UniProtKB-SubCell"/>
</dbReference>
<feature type="transmembrane region" description="Helical" evidence="7">
    <location>
        <begin position="217"/>
        <end position="236"/>
    </location>
</feature>
<accession>A0A7Y2M1E5</accession>
<dbReference type="AlphaFoldDB" id="A0A7Y2M1E5"/>
<comment type="subcellular location">
    <subcellularLocation>
        <location evidence="1 7">Cell membrane</location>
        <topology evidence="1 7">Multi-pass membrane protein</topology>
    </subcellularLocation>
</comment>
<dbReference type="CDD" id="cd06261">
    <property type="entry name" value="TM_PBP2"/>
    <property type="match status" value="1"/>
</dbReference>
<feature type="transmembrane region" description="Helical" evidence="7">
    <location>
        <begin position="98"/>
        <end position="123"/>
    </location>
</feature>
<keyword evidence="2 7" id="KW-0813">Transport</keyword>
<evidence type="ECO:0000256" key="4">
    <source>
        <dbReference type="ARBA" id="ARBA00022692"/>
    </source>
</evidence>
<evidence type="ECO:0000313" key="10">
    <source>
        <dbReference type="Proteomes" id="UP000543598"/>
    </source>
</evidence>
<feature type="transmembrane region" description="Helical" evidence="7">
    <location>
        <begin position="271"/>
        <end position="292"/>
    </location>
</feature>
<dbReference type="Proteomes" id="UP000543598">
    <property type="component" value="Unassembled WGS sequence"/>
</dbReference>
<dbReference type="Pfam" id="PF00528">
    <property type="entry name" value="BPD_transp_1"/>
    <property type="match status" value="1"/>
</dbReference>
<comment type="similarity">
    <text evidence="7">Belongs to the binding-protein-dependent transport system permease family.</text>
</comment>
<dbReference type="Gene3D" id="1.10.3720.10">
    <property type="entry name" value="MetI-like"/>
    <property type="match status" value="1"/>
</dbReference>
<feature type="transmembrane region" description="Helical" evidence="7">
    <location>
        <begin position="242"/>
        <end position="259"/>
    </location>
</feature>
<keyword evidence="3" id="KW-1003">Cell membrane</keyword>
<keyword evidence="6 7" id="KW-0472">Membrane</keyword>
<organism evidence="9 10">
    <name type="scientific">Microbacterium ulmi</name>
    <dbReference type="NCBI Taxonomy" id="179095"/>
    <lineage>
        <taxon>Bacteria</taxon>
        <taxon>Bacillati</taxon>
        <taxon>Actinomycetota</taxon>
        <taxon>Actinomycetes</taxon>
        <taxon>Micrococcales</taxon>
        <taxon>Microbacteriaceae</taxon>
        <taxon>Microbacterium</taxon>
    </lineage>
</organism>
<feature type="transmembrane region" description="Helical" evidence="7">
    <location>
        <begin position="168"/>
        <end position="187"/>
    </location>
</feature>
<evidence type="ECO:0000256" key="5">
    <source>
        <dbReference type="ARBA" id="ARBA00022989"/>
    </source>
</evidence>
<proteinExistence type="inferred from homology"/>
<evidence type="ECO:0000256" key="7">
    <source>
        <dbReference type="RuleBase" id="RU363032"/>
    </source>
</evidence>
<feature type="domain" description="ABC transmembrane type-1" evidence="8">
    <location>
        <begin position="94"/>
        <end position="296"/>
    </location>
</feature>
<dbReference type="PROSITE" id="PS50928">
    <property type="entry name" value="ABC_TM1"/>
    <property type="match status" value="1"/>
</dbReference>
<feature type="transmembrane region" description="Helical" evidence="7">
    <location>
        <begin position="12"/>
        <end position="31"/>
    </location>
</feature>